<dbReference type="Proteomes" id="UP000273405">
    <property type="component" value="Unassembled WGS sequence"/>
</dbReference>
<dbReference type="NCBIfam" id="NF041518">
    <property type="entry name" value="choice_anch_Q"/>
    <property type="match status" value="1"/>
</dbReference>
<dbReference type="AlphaFoldDB" id="A0A3A8NEI6"/>
<evidence type="ECO:0000313" key="2">
    <source>
        <dbReference type="Proteomes" id="UP000273405"/>
    </source>
</evidence>
<sequence>MNYAGGDFHLASGSPAINAGSPTFAPPIDLDGNARPSGAADDIGAYEYGASASGQTLTFWEKDSEAGTTSGYWYKQALVDGVVVWESDVTADGTAWQSHSVAINPAGSSFDLQFRLISKAGVSNYPISFNVDDVAINGAVIANAGFESTTGWTYAENKAAFTGAYDTAFHGGAKSYKLSYPGATTSAAGDASTVTQTLAN</sequence>
<dbReference type="InterPro" id="IPR059226">
    <property type="entry name" value="Choice_anch_Q_dom"/>
</dbReference>
<dbReference type="InterPro" id="IPR011050">
    <property type="entry name" value="Pectin_lyase_fold/virulence"/>
</dbReference>
<accession>A0A3A8NEI6</accession>
<dbReference type="EMBL" id="RAWG01000082">
    <property type="protein sequence ID" value="RKH42658.1"/>
    <property type="molecule type" value="Genomic_DNA"/>
</dbReference>
<proteinExistence type="predicted"/>
<dbReference type="Gene3D" id="2.60.120.260">
    <property type="entry name" value="Galactose-binding domain-like"/>
    <property type="match status" value="1"/>
</dbReference>
<dbReference type="SUPFAM" id="SSF51126">
    <property type="entry name" value="Pectin lyase-like"/>
    <property type="match status" value="1"/>
</dbReference>
<name>A0A3A8NEI6_9BACT</name>
<keyword evidence="2" id="KW-1185">Reference proteome</keyword>
<reference evidence="2" key="1">
    <citation type="submission" date="2018-09" db="EMBL/GenBank/DDBJ databases">
        <authorList>
            <person name="Livingstone P.G."/>
            <person name="Whitworth D.E."/>
        </authorList>
    </citation>
    <scope>NUCLEOTIDE SEQUENCE [LARGE SCALE GENOMIC DNA]</scope>
    <source>
        <strain evidence="2">CA040B</strain>
    </source>
</reference>
<evidence type="ECO:0000313" key="1">
    <source>
        <dbReference type="EMBL" id="RKH42658.1"/>
    </source>
</evidence>
<gene>
    <name evidence="1" type="ORF">D7X12_15125</name>
</gene>
<comment type="caution">
    <text evidence="1">The sequence shown here is derived from an EMBL/GenBank/DDBJ whole genome shotgun (WGS) entry which is preliminary data.</text>
</comment>
<organism evidence="1 2">
    <name type="scientific">Corallococcus sicarius</name>
    <dbReference type="NCBI Taxonomy" id="2316726"/>
    <lineage>
        <taxon>Bacteria</taxon>
        <taxon>Pseudomonadati</taxon>
        <taxon>Myxococcota</taxon>
        <taxon>Myxococcia</taxon>
        <taxon>Myxococcales</taxon>
        <taxon>Cystobacterineae</taxon>
        <taxon>Myxococcaceae</taxon>
        <taxon>Corallococcus</taxon>
    </lineage>
</organism>
<protein>
    <submittedName>
        <fullName evidence="1">Uncharacterized protein</fullName>
    </submittedName>
</protein>
<dbReference type="Gene3D" id="2.160.20.10">
    <property type="entry name" value="Single-stranded right-handed beta-helix, Pectin lyase-like"/>
    <property type="match status" value="1"/>
</dbReference>
<dbReference type="InterPro" id="IPR012334">
    <property type="entry name" value="Pectin_lyas_fold"/>
</dbReference>